<evidence type="ECO:0000313" key="1">
    <source>
        <dbReference type="EMBL" id="KTS78569.1"/>
    </source>
</evidence>
<evidence type="ECO:0000313" key="2">
    <source>
        <dbReference type="Proteomes" id="UP000074866"/>
    </source>
</evidence>
<name>A0ACC4ZPI5_9BACL</name>
<reference evidence="1 2" key="1">
    <citation type="journal article" date="2016" name="Front. Microbiol.">
        <title>Genomic Resource of Rice Seed Associated Bacteria.</title>
        <authorList>
            <person name="Midha S."/>
            <person name="Bansal K."/>
            <person name="Sharma S."/>
            <person name="Kumar N."/>
            <person name="Patil P.P."/>
            <person name="Chaudhry V."/>
            <person name="Patil P.B."/>
        </authorList>
    </citation>
    <scope>NUCLEOTIDE SEQUENCE [LARGE SCALE GENOMIC DNA]</scope>
    <source>
        <strain evidence="1 2">NS115</strain>
    </source>
</reference>
<comment type="caution">
    <text evidence="1">The sequence shown here is derived from an EMBL/GenBank/DDBJ whole genome shotgun (WGS) entry which is preliminary data.</text>
</comment>
<gene>
    <name evidence="1" type="ORF">NS115_22720</name>
</gene>
<accession>A0ACC4ZPI5</accession>
<proteinExistence type="predicted"/>
<dbReference type="Proteomes" id="UP000074866">
    <property type="component" value="Unassembled WGS sequence"/>
</dbReference>
<dbReference type="EMBL" id="LDRX01000169">
    <property type="protein sequence ID" value="KTS78569.1"/>
    <property type="molecule type" value="Genomic_DNA"/>
</dbReference>
<sequence>MDKQIGVTAIPPESNFIAQFKKIKISGLSLKYYIPFSIIILLAVYTGNLNKDIIGSIAFLLMAGGLFSYLGGVIPIFGSWMGGAILLPLFGGSALVYFGLIPDYVQTNISGLIGSGFVNLFLAAIIIGSILSMDRKVLVSISLRLLPCIIGALAFVFIFLILGSLLTGSTLLEGLFMIGLPNYSGGSSGAIAVVPSIYSPIFHKPAGTFSGQFLVYMNISNLICVIFAGLLHKLGKRYPSLTGNGELLKNVRKNADQPAEEKAKASSDLKKDITKLGTGLFVSVIFIIAGNILQSLIPQLNFIAWAVILVIIVKATGFLDDTLCQSSDYWQGFMVRNFLPFLITGIGIASLDLSQVSSYFTVSNFIIIIFGVIGSVVGSLIVGKLMKFHPIDSMIAVGLNLGNLGGTGAIGVLSTSERMGMMPFATIANRIGGAIMVIVISLLLPYFL</sequence>
<keyword evidence="2" id="KW-1185">Reference proteome</keyword>
<protein>
    <submittedName>
        <fullName evidence="1">Damage-inducible protein CinA</fullName>
    </submittedName>
</protein>
<organism evidence="1 2">
    <name type="scientific">Paenibacillus jamilae</name>
    <dbReference type="NCBI Taxonomy" id="114136"/>
    <lineage>
        <taxon>Bacteria</taxon>
        <taxon>Bacillati</taxon>
        <taxon>Bacillota</taxon>
        <taxon>Bacilli</taxon>
        <taxon>Bacillales</taxon>
        <taxon>Paenibacillaceae</taxon>
        <taxon>Paenibacillus</taxon>
    </lineage>
</organism>